<dbReference type="OrthoDB" id="3549067at2759"/>
<accession>A0A1E1LNP2</accession>
<evidence type="ECO:0000256" key="1">
    <source>
        <dbReference type="SAM" id="MobiDB-lite"/>
    </source>
</evidence>
<dbReference type="EMBL" id="FJUX01000154">
    <property type="protein sequence ID" value="CZT12122.1"/>
    <property type="molecule type" value="Genomic_DNA"/>
</dbReference>
<reference evidence="3" key="1">
    <citation type="submission" date="2016-03" db="EMBL/GenBank/DDBJ databases">
        <authorList>
            <person name="Guldener U."/>
        </authorList>
    </citation>
    <scope>NUCLEOTIDE SEQUENCE [LARGE SCALE GENOMIC DNA]</scope>
    <source>
        <strain evidence="3">04CH-RAC-A.6.1</strain>
    </source>
</reference>
<dbReference type="Proteomes" id="UP000178912">
    <property type="component" value="Unassembled WGS sequence"/>
</dbReference>
<dbReference type="AlphaFoldDB" id="A0A1E1LNP2"/>
<keyword evidence="3" id="KW-1185">Reference proteome</keyword>
<gene>
    <name evidence="2" type="ORF">RAG0_16068</name>
</gene>
<organism evidence="2 3">
    <name type="scientific">Rhynchosporium agropyri</name>
    <dbReference type="NCBI Taxonomy" id="914238"/>
    <lineage>
        <taxon>Eukaryota</taxon>
        <taxon>Fungi</taxon>
        <taxon>Dikarya</taxon>
        <taxon>Ascomycota</taxon>
        <taxon>Pezizomycotina</taxon>
        <taxon>Leotiomycetes</taxon>
        <taxon>Helotiales</taxon>
        <taxon>Ploettnerulaceae</taxon>
        <taxon>Rhynchosporium</taxon>
    </lineage>
</organism>
<feature type="region of interest" description="Disordered" evidence="1">
    <location>
        <begin position="171"/>
        <end position="277"/>
    </location>
</feature>
<evidence type="ECO:0000313" key="2">
    <source>
        <dbReference type="EMBL" id="CZT12122.1"/>
    </source>
</evidence>
<protein>
    <submittedName>
        <fullName evidence="2">Uncharacterized protein</fullName>
    </submittedName>
</protein>
<proteinExistence type="predicted"/>
<name>A0A1E1LNP2_9HELO</name>
<evidence type="ECO:0000313" key="3">
    <source>
        <dbReference type="Proteomes" id="UP000178912"/>
    </source>
</evidence>
<sequence>MFSASWRVYSEVPELFDGFLRPFFLIPQEPSQSLTGLYNKRACCAMAEIFISYLLTVGWSLDDIQRGFEYEVDKSRHTGEFDTKFLLYCLRIYHNLRRAGQFADFAKGNLISGRENSFGIGADQPWCNSFLDPAIVKQYGRDDEIRSEMDRCDAPDRQTEGILHDMRTQLHREAERKWQAKAAEISDGNPSFRGPSLSRTPGSAPPPQSGRRVTFPYEPTMTESSVSGSRNRRNNRNTETPYGEARGRSISRSAPTFQPTTSTSHAHGKWRFPNDPSKDLAISPLRITSPGGTITTMSTSGASTVAKPVYNRPGNWLRQTTIRISPGRGHTNEHPTARRKDSEVLQWLRRTLLARSTTERSQQLKFLVGPAGAGTEQNVLENPSELHLAVQVCQVVENLVLGTATVDDLVLVVMIAILGHLWPILDIEHREKFIAEFQILGVSEPGILN</sequence>
<feature type="compositionally biased region" description="Polar residues" evidence="1">
    <location>
        <begin position="250"/>
        <end position="265"/>
    </location>
</feature>